<feature type="transmembrane region" description="Helical" evidence="1">
    <location>
        <begin position="107"/>
        <end position="128"/>
    </location>
</feature>
<proteinExistence type="predicted"/>
<keyword evidence="1" id="KW-0812">Transmembrane</keyword>
<dbReference type="EMBL" id="VUMT01000032">
    <property type="protein sequence ID" value="MSS64835.1"/>
    <property type="molecule type" value="Genomic_DNA"/>
</dbReference>
<name>A0A6L5Y190_9FIRM</name>
<dbReference type="Pfam" id="PF04854">
    <property type="entry name" value="DUF624"/>
    <property type="match status" value="1"/>
</dbReference>
<dbReference type="InterPro" id="IPR006938">
    <property type="entry name" value="DUF624"/>
</dbReference>
<evidence type="ECO:0000313" key="3">
    <source>
        <dbReference type="Proteomes" id="UP000482209"/>
    </source>
</evidence>
<protein>
    <submittedName>
        <fullName evidence="2">DUF624 domain-containing protein</fullName>
    </submittedName>
</protein>
<feature type="transmembrane region" description="Helical" evidence="1">
    <location>
        <begin position="59"/>
        <end position="78"/>
    </location>
</feature>
<feature type="transmembrane region" description="Helical" evidence="1">
    <location>
        <begin position="200"/>
        <end position="219"/>
    </location>
</feature>
<evidence type="ECO:0000256" key="1">
    <source>
        <dbReference type="SAM" id="Phobius"/>
    </source>
</evidence>
<feature type="transmembrane region" description="Helical" evidence="1">
    <location>
        <begin position="134"/>
        <end position="160"/>
    </location>
</feature>
<feature type="transmembrane region" description="Helical" evidence="1">
    <location>
        <begin position="21"/>
        <end position="53"/>
    </location>
</feature>
<gene>
    <name evidence="2" type="ORF">FYJ58_13315</name>
</gene>
<sequence length="231" mass="26661">MLIKEKGMEEMDQIFDLEKMLTFFNIIFYSLVLNILFLFCNLPFLFFYFFVGIGSIGEYFPLFLLCLLPVAPALSALLHSMMKLVEYKDICPVKEYKKGYKNNWFKAIKTGTIQIIFAFILKTNIQFFKQIPQLSILAGMFMIFMLILIMMTPFIYLLIVRYDMSVLQILKAALTITIGKPVYAIANLMIAGFVFVLFELIAGTTFLFIGSLYAGLLVLSNQKLFHKLESR</sequence>
<dbReference type="AlphaFoldDB" id="A0A6L5Y190"/>
<evidence type="ECO:0000313" key="2">
    <source>
        <dbReference type="EMBL" id="MSS64835.1"/>
    </source>
</evidence>
<dbReference type="Proteomes" id="UP000482209">
    <property type="component" value="Unassembled WGS sequence"/>
</dbReference>
<organism evidence="2 3">
    <name type="scientific">Velocimicrobium porci</name>
    <dbReference type="NCBI Taxonomy" id="2606634"/>
    <lineage>
        <taxon>Bacteria</taxon>
        <taxon>Bacillati</taxon>
        <taxon>Bacillota</taxon>
        <taxon>Clostridia</taxon>
        <taxon>Lachnospirales</taxon>
        <taxon>Lachnospiraceae</taxon>
        <taxon>Velocimicrobium</taxon>
    </lineage>
</organism>
<accession>A0A6L5Y190</accession>
<keyword evidence="1" id="KW-0472">Membrane</keyword>
<keyword evidence="1" id="KW-1133">Transmembrane helix</keyword>
<keyword evidence="3" id="KW-1185">Reference proteome</keyword>
<comment type="caution">
    <text evidence="2">The sequence shown here is derived from an EMBL/GenBank/DDBJ whole genome shotgun (WGS) entry which is preliminary data.</text>
</comment>
<reference evidence="2 3" key="1">
    <citation type="submission" date="2019-08" db="EMBL/GenBank/DDBJ databases">
        <title>In-depth cultivation of the pig gut microbiome towards novel bacterial diversity and tailored functional studies.</title>
        <authorList>
            <person name="Wylensek D."/>
            <person name="Hitch T.C.A."/>
            <person name="Clavel T."/>
        </authorList>
    </citation>
    <scope>NUCLEOTIDE SEQUENCE [LARGE SCALE GENOMIC DNA]</scope>
    <source>
        <strain evidence="2 3">WCA-693-APC-MOT-I</strain>
    </source>
</reference>
<feature type="transmembrane region" description="Helical" evidence="1">
    <location>
        <begin position="172"/>
        <end position="194"/>
    </location>
</feature>